<proteinExistence type="predicted"/>
<reference evidence="1" key="2">
    <citation type="journal article" date="2021" name="PeerJ">
        <title>Extensive microbial diversity within the chicken gut microbiome revealed by metagenomics and culture.</title>
        <authorList>
            <person name="Gilroy R."/>
            <person name="Ravi A."/>
            <person name="Getino M."/>
            <person name="Pursley I."/>
            <person name="Horton D.L."/>
            <person name="Alikhan N.F."/>
            <person name="Baker D."/>
            <person name="Gharbi K."/>
            <person name="Hall N."/>
            <person name="Watson M."/>
            <person name="Adriaenssens E.M."/>
            <person name="Foster-Nyarko E."/>
            <person name="Jarju S."/>
            <person name="Secka A."/>
            <person name="Antonio M."/>
            <person name="Oren A."/>
            <person name="Chaudhuri R.R."/>
            <person name="La Ragione R."/>
            <person name="Hildebrand F."/>
            <person name="Pallen M.J."/>
        </authorList>
    </citation>
    <scope>NUCLEOTIDE SEQUENCE</scope>
    <source>
        <strain evidence="1">ChiSjej4B22-8148</strain>
    </source>
</reference>
<dbReference type="Pfam" id="PF05960">
    <property type="entry name" value="DUF885"/>
    <property type="match status" value="1"/>
</dbReference>
<comment type="caution">
    <text evidence="1">The sequence shown here is derived from an EMBL/GenBank/DDBJ whole genome shotgun (WGS) entry which is preliminary data.</text>
</comment>
<name>A0A9D1ADP1_9FIRM</name>
<gene>
    <name evidence="1" type="ORF">IAB31_10530</name>
</gene>
<dbReference type="InterPro" id="IPR010281">
    <property type="entry name" value="DUF885"/>
</dbReference>
<accession>A0A9D1ADP1</accession>
<reference evidence="1" key="1">
    <citation type="submission" date="2020-10" db="EMBL/GenBank/DDBJ databases">
        <authorList>
            <person name="Gilroy R."/>
        </authorList>
    </citation>
    <scope>NUCLEOTIDE SEQUENCE</scope>
    <source>
        <strain evidence="1">ChiSjej4B22-8148</strain>
    </source>
</reference>
<evidence type="ECO:0000313" key="1">
    <source>
        <dbReference type="EMBL" id="HIR14342.1"/>
    </source>
</evidence>
<dbReference type="PANTHER" id="PTHR33361:SF2">
    <property type="entry name" value="DUF885 DOMAIN-CONTAINING PROTEIN"/>
    <property type="match status" value="1"/>
</dbReference>
<sequence length="585" mass="66048">MPAFPSKFSSRRCRLLFLLALTLLGASALLFFGVFRSEDSKFRSFAQEVFARELSGNTLNLHYTVADAASYGLEDSPVTLGSSSPDSRRQSLSILENYRRSLENFSYEKLSSSSQLTYDIFRDYLDTELAAGSMYLYEEPLGPTLGIQAQLPILFAEYKFRIKKDIEDYLQLLSQVPDYFSSILSFEQEKSRNGLFMSDDTADRIIAQCREFTADPESNYLLEIFNEKIQGISNLSEDEKIDYQTRNASILTSLVIPAYEELADGLASLKGTGTNTMGLYYWPLGKDYYEYLVKSCVGDSRSIADIEEAVKTQMVEDYGAIVNLIRENSGSLETESTPSSETLSVPEEMLEDLRGKIVKDFPLPPQVQYQVKYVHDSLQEYLSPAFYLTPCIDDYRNNVIYINPAGNYEGLDLYTTLAHEGYPGHLYQSVYFESSSPDLLRSLLGPDGYTEGWATYVEMYSFSLWEGDPAQTALAQKNRSFTLGLASLLDIGIHYRGYTREDAAQFLKQLGFSQETAASLYDSILESPANYLQYYVGCLNFYDLRDYAMELMGDSFSLKSFHQAVLEAGPAPFSILKKYLSENLG</sequence>
<organism evidence="1 2">
    <name type="scientific">Candidatus Choladousia intestinavium</name>
    <dbReference type="NCBI Taxonomy" id="2840727"/>
    <lineage>
        <taxon>Bacteria</taxon>
        <taxon>Bacillati</taxon>
        <taxon>Bacillota</taxon>
        <taxon>Clostridia</taxon>
        <taxon>Lachnospirales</taxon>
        <taxon>Lachnospiraceae</taxon>
        <taxon>Lachnospiraceae incertae sedis</taxon>
        <taxon>Candidatus Choladousia</taxon>
    </lineage>
</organism>
<dbReference type="EMBL" id="DVGK01000117">
    <property type="protein sequence ID" value="HIR14342.1"/>
    <property type="molecule type" value="Genomic_DNA"/>
</dbReference>
<dbReference type="AlphaFoldDB" id="A0A9D1ADP1"/>
<dbReference type="Proteomes" id="UP000886757">
    <property type="component" value="Unassembled WGS sequence"/>
</dbReference>
<dbReference type="PANTHER" id="PTHR33361">
    <property type="entry name" value="GLR0591 PROTEIN"/>
    <property type="match status" value="1"/>
</dbReference>
<protein>
    <submittedName>
        <fullName evidence="1">DUF885 domain-containing protein</fullName>
    </submittedName>
</protein>
<evidence type="ECO:0000313" key="2">
    <source>
        <dbReference type="Proteomes" id="UP000886757"/>
    </source>
</evidence>